<organism evidence="1 2">
    <name type="scientific">Microcystis aeruginosa (strain NIES-843 / IAM M-2473)</name>
    <dbReference type="NCBI Taxonomy" id="449447"/>
    <lineage>
        <taxon>Bacteria</taxon>
        <taxon>Bacillati</taxon>
        <taxon>Cyanobacteriota</taxon>
        <taxon>Cyanophyceae</taxon>
        <taxon>Oscillatoriophycideae</taxon>
        <taxon>Chroococcales</taxon>
        <taxon>Microcystaceae</taxon>
        <taxon>Microcystis</taxon>
    </lineage>
</organism>
<dbReference type="eggNOG" id="COG3415">
    <property type="taxonomic scope" value="Bacteria"/>
</dbReference>
<sequence>MPKKKYIVELTDSERTELEQLTKKGKIAAYKMNHARILLLADVNQQEGGWEHLTYAISNYT</sequence>
<dbReference type="AlphaFoldDB" id="B0JU14"/>
<evidence type="ECO:0000313" key="2">
    <source>
        <dbReference type="Proteomes" id="UP000001510"/>
    </source>
</evidence>
<accession>B0JU14</accession>
<protein>
    <submittedName>
        <fullName evidence="1">Transposase</fullName>
    </submittedName>
</protein>
<dbReference type="BioCyc" id="MAER449447:MAE_RS06085-MONOMER"/>
<reference evidence="1 2" key="1">
    <citation type="journal article" date="2007" name="DNA Res.">
        <title>Complete genomic structure of the bloom-forming toxic cyanobacterium Microcystis aeruginosa NIES-843.</title>
        <authorList>
            <person name="Kaneko T."/>
            <person name="Nakajima N."/>
            <person name="Okamoto S."/>
            <person name="Suzuki I."/>
            <person name="Tanabe Y."/>
            <person name="Tamaoki M."/>
            <person name="Nakamura Y."/>
            <person name="Kasai F."/>
            <person name="Watanabe A."/>
            <person name="Kawashima K."/>
            <person name="Kishida Y."/>
            <person name="Ono A."/>
            <person name="Shimizu Y."/>
            <person name="Takahashi C."/>
            <person name="Minami C."/>
            <person name="Fujishiro T."/>
            <person name="Kohara M."/>
            <person name="Katoh M."/>
            <person name="Nakazaki N."/>
            <person name="Nakayama S."/>
            <person name="Yamada M."/>
            <person name="Tabata S."/>
            <person name="Watanabe M.M."/>
        </authorList>
    </citation>
    <scope>NUCLEOTIDE SEQUENCE [LARGE SCALE GENOMIC DNA]</scope>
    <source>
        <strain evidence="2">NIES-843 / IAM M-247</strain>
    </source>
</reference>
<dbReference type="EMBL" id="AP009552">
    <property type="protein sequence ID" value="BAG01202.1"/>
    <property type="molecule type" value="Genomic_DNA"/>
</dbReference>
<dbReference type="HOGENOM" id="CLU_2917468_0_0_3"/>
<proteinExistence type="predicted"/>
<dbReference type="PaxDb" id="449447-MAE_13800"/>
<keyword evidence="2" id="KW-1185">Reference proteome</keyword>
<evidence type="ECO:0000313" key="1">
    <source>
        <dbReference type="EMBL" id="BAG01202.1"/>
    </source>
</evidence>
<dbReference type="KEGG" id="mar:MAE_13800"/>
<name>B0JU14_MICAN</name>
<dbReference type="Proteomes" id="UP000001510">
    <property type="component" value="Chromosome"/>
</dbReference>
<dbReference type="EnsemblBacteria" id="BAG01202">
    <property type="protein sequence ID" value="BAG01202"/>
    <property type="gene ID" value="MAE_13800"/>
</dbReference>
<gene>
    <name evidence="1" type="ordered locus">MAE_13800</name>
</gene>
<dbReference type="RefSeq" id="WP_012264794.1">
    <property type="nucleotide sequence ID" value="NC_010296.1"/>
</dbReference>